<gene>
    <name evidence="1" type="ORF">F4820DRAFT_415667</name>
</gene>
<evidence type="ECO:0000313" key="1">
    <source>
        <dbReference type="EMBL" id="KAI4866811.1"/>
    </source>
</evidence>
<keyword evidence="2" id="KW-1185">Reference proteome</keyword>
<reference evidence="1 2" key="1">
    <citation type="journal article" date="2022" name="New Phytol.">
        <title>Ecological generalism drives hyperdiversity of secondary metabolite gene clusters in xylarialean endophytes.</title>
        <authorList>
            <person name="Franco M.E.E."/>
            <person name="Wisecaver J.H."/>
            <person name="Arnold A.E."/>
            <person name="Ju Y.M."/>
            <person name="Slot J.C."/>
            <person name="Ahrendt S."/>
            <person name="Moore L.P."/>
            <person name="Eastman K.E."/>
            <person name="Scott K."/>
            <person name="Konkel Z."/>
            <person name="Mondo S.J."/>
            <person name="Kuo A."/>
            <person name="Hayes R.D."/>
            <person name="Haridas S."/>
            <person name="Andreopoulos B."/>
            <person name="Riley R."/>
            <person name="LaButti K."/>
            <person name="Pangilinan J."/>
            <person name="Lipzen A."/>
            <person name="Amirebrahimi M."/>
            <person name="Yan J."/>
            <person name="Adam C."/>
            <person name="Keymanesh K."/>
            <person name="Ng V."/>
            <person name="Louie K."/>
            <person name="Northen T."/>
            <person name="Drula E."/>
            <person name="Henrissat B."/>
            <person name="Hsieh H.M."/>
            <person name="Youens-Clark K."/>
            <person name="Lutzoni F."/>
            <person name="Miadlikowska J."/>
            <person name="Eastwood D.C."/>
            <person name="Hamelin R.C."/>
            <person name="Grigoriev I.V."/>
            <person name="U'Ren J.M."/>
        </authorList>
    </citation>
    <scope>NUCLEOTIDE SEQUENCE [LARGE SCALE GENOMIC DNA]</scope>
    <source>
        <strain evidence="1 2">CBS 119005</strain>
    </source>
</reference>
<evidence type="ECO:0000313" key="2">
    <source>
        <dbReference type="Proteomes" id="UP001497700"/>
    </source>
</evidence>
<name>A0ACB9Z4T4_9PEZI</name>
<dbReference type="Proteomes" id="UP001497700">
    <property type="component" value="Unassembled WGS sequence"/>
</dbReference>
<sequence length="1115" mass="121964">MATPGRDRVQPWLQNTANRPDDDHELLNSLSNLSLSTSPSISTAAPATIHSPHLTRLATSPNSNAYSNPRTGRTPSASPSTRAPSRGPTHRASMNGLSSQSRSATPTLLRKTSMNSLHSSSGITPSRAPSRRASYNHLLSPSASKSPLNGFPRTMEEFEEKPVLTAASVASAYMEKELELLHPNSTQSRNAETMVVLHDSCYGHRFSRPQTTKRDLGYIVERPERIQACVLGVSMAYIRLGERHCDGKYPIHPELDPHSLPSVPFRIHKTNRKLPLGSTTVTNVHGGKWMEELKIMCNAAESKLSQSKNELGRPDINRGPSAEPPKELHSGDLYLCEESLNAFEGALGAVCEAVDEIFSDSPCKRAFVVVRPPGHHCSASYPSGFCWLNNVHVGIMHGFMSHGLTHAAIIDFDLHHGDGSQAIALAHSSRNYARGKGLPKNAPAWQKTTIGYFSMHDINSFPCEDGDLRKVSNASVCIGERQLLSAWNVHLDYWNSDVEFWKLYQSKYSILLEKARCYLRSETERYRALGQVPKAAIFLSAGFDASEWEADSMQRHAVKVPTDFYARITRDVVKMASEEGLSVEGRVISVLEGGYSDRALYSGVLSHLGGLAGGDDSVSPKEGISGGLAYEMASRIGSLSRRNTLTESELKFPYDPSWWSSSELDRLDATMDPPSQEPAKKPRNFTPGNYSSPTQASSAKAIDPTKVRRSVSGYSSSQWSISRPPTPPPPDVPWNTAAHELSKILIPKDRQINSYNHLELKEMSAKARRARQSEVEQSVADDGAGSIPEAVPAPPAIRKSQRERKPVRPSYQIENEDSKTRRRTVAGPSVLATENARARGIPTQNGSRLGQQPNGAAAFTSNDEPSAIPRPSTSQSIRPKSSLNTRRQVSTGLDAKKIRPPKKVTNTQTQAAALPTRPEPLPSTTRESTQTATNPTGEMDGITNGMKKIKINVLTKEKKEAREKAKAEAAKKAEDEKKPIQEETYTLPPATGYVQGAISAPRFDAAQINGSSTIPEPQYFSPSQQGPPPMVQIPTISTPVEVNTPYYRPASSASSVITSPGRRGGHNFTPTSNIPFSPQPVHESQSMSRDNVPVLPRSPRKDNGVWEIPETPQSR</sequence>
<comment type="caution">
    <text evidence="1">The sequence shown here is derived from an EMBL/GenBank/DDBJ whole genome shotgun (WGS) entry which is preliminary data.</text>
</comment>
<organism evidence="1 2">
    <name type="scientific">Hypoxylon rubiginosum</name>
    <dbReference type="NCBI Taxonomy" id="110542"/>
    <lineage>
        <taxon>Eukaryota</taxon>
        <taxon>Fungi</taxon>
        <taxon>Dikarya</taxon>
        <taxon>Ascomycota</taxon>
        <taxon>Pezizomycotina</taxon>
        <taxon>Sordariomycetes</taxon>
        <taxon>Xylariomycetidae</taxon>
        <taxon>Xylariales</taxon>
        <taxon>Hypoxylaceae</taxon>
        <taxon>Hypoxylon</taxon>
    </lineage>
</organism>
<proteinExistence type="predicted"/>
<accession>A0ACB9Z4T4</accession>
<protein>
    <submittedName>
        <fullName evidence="1">Arginase/deacetylase</fullName>
    </submittedName>
</protein>
<dbReference type="EMBL" id="MU393454">
    <property type="protein sequence ID" value="KAI4866811.1"/>
    <property type="molecule type" value="Genomic_DNA"/>
</dbReference>